<dbReference type="RefSeq" id="WP_348392971.1">
    <property type="nucleotide sequence ID" value="NZ_CP134145.1"/>
</dbReference>
<feature type="transmembrane region" description="Helical" evidence="1">
    <location>
        <begin position="78"/>
        <end position="95"/>
    </location>
</feature>
<dbReference type="PANTHER" id="PTHR22550:SF14">
    <property type="entry name" value="VWFA DOMAIN-CONTAINING PROTEIN"/>
    <property type="match status" value="1"/>
</dbReference>
<keyword evidence="1" id="KW-1133">Transmembrane helix</keyword>
<gene>
    <name evidence="3" type="ORF">RGQ13_07680</name>
</gene>
<accession>A0ABY9TYG8</accession>
<dbReference type="InterPro" id="IPR050768">
    <property type="entry name" value="UPF0353/GerABKA_families"/>
</dbReference>
<keyword evidence="4" id="KW-1185">Reference proteome</keyword>
<dbReference type="Proteomes" id="UP001258994">
    <property type="component" value="Chromosome"/>
</dbReference>
<keyword evidence="1" id="KW-0472">Membrane</keyword>
<dbReference type="InterPro" id="IPR002035">
    <property type="entry name" value="VWF_A"/>
</dbReference>
<dbReference type="InterPro" id="IPR036465">
    <property type="entry name" value="vWFA_dom_sf"/>
</dbReference>
<dbReference type="Gene3D" id="3.40.50.410">
    <property type="entry name" value="von Willebrand factor, type A domain"/>
    <property type="match status" value="1"/>
</dbReference>
<dbReference type="PANTHER" id="PTHR22550">
    <property type="entry name" value="SPORE GERMINATION PROTEIN"/>
    <property type="match status" value="1"/>
</dbReference>
<protein>
    <submittedName>
        <fullName evidence="3">VWA domain-containing protein</fullName>
    </submittedName>
</protein>
<feature type="transmembrane region" description="Helical" evidence="1">
    <location>
        <begin position="22"/>
        <end position="42"/>
    </location>
</feature>
<evidence type="ECO:0000313" key="3">
    <source>
        <dbReference type="EMBL" id="WNC73861.1"/>
    </source>
</evidence>
<dbReference type="EMBL" id="CP134145">
    <property type="protein sequence ID" value="WNC73861.1"/>
    <property type="molecule type" value="Genomic_DNA"/>
</dbReference>
<feature type="domain" description="VWFA" evidence="2">
    <location>
        <begin position="108"/>
        <end position="294"/>
    </location>
</feature>
<dbReference type="PROSITE" id="PS50234">
    <property type="entry name" value="VWFA"/>
    <property type="match status" value="1"/>
</dbReference>
<feature type="transmembrane region" description="Helical" evidence="1">
    <location>
        <begin position="304"/>
        <end position="323"/>
    </location>
</feature>
<keyword evidence="1" id="KW-0812">Transmembrane</keyword>
<evidence type="ECO:0000313" key="4">
    <source>
        <dbReference type="Proteomes" id="UP001258994"/>
    </source>
</evidence>
<reference evidence="4" key="1">
    <citation type="submission" date="2023-09" db="EMBL/GenBank/DDBJ databases">
        <authorList>
            <person name="Zhang C."/>
        </authorList>
    </citation>
    <scope>NUCLEOTIDE SEQUENCE [LARGE SCALE GENOMIC DNA]</scope>
    <source>
        <strain evidence="4">SQ149</strain>
    </source>
</reference>
<name>A0ABY9TYG8_9GAMM</name>
<sequence length="331" mass="37180">MGDFIFSIWDGLALSQLSNFHFLRPLWLLSAIPLFIFYRLLVTKDDLFTQWRGYMSDKVIANLAQTESNKRLFTPKKLFAIFAVIATLVMAGPSWKQQQTPFFVDESVLIIALDVSESMQSSDLQPSRLLRAKQKINELLDMRGDAKTALVVYAGSAHIAMPITQDRKMIAHFLDVLDTNIMPAREKLEQSLIAPIERLLAQTKSPSTVLLVTDSTANNTATTFKEFFSKQAHQMVVWAIAENPDSGLASSAGLSGVQLDQLESLADAGNGTMVAFTHSSDDVKQVSRSIKNNMFLGDDNSQPWYDSGYLLLFILLVLQATWFRRGWTMQW</sequence>
<evidence type="ECO:0000256" key="1">
    <source>
        <dbReference type="SAM" id="Phobius"/>
    </source>
</evidence>
<organism evidence="3 4">
    <name type="scientific">Thalassotalea psychrophila</name>
    <dbReference type="NCBI Taxonomy" id="3065647"/>
    <lineage>
        <taxon>Bacteria</taxon>
        <taxon>Pseudomonadati</taxon>
        <taxon>Pseudomonadota</taxon>
        <taxon>Gammaproteobacteria</taxon>
        <taxon>Alteromonadales</taxon>
        <taxon>Colwelliaceae</taxon>
        <taxon>Thalassotalea</taxon>
    </lineage>
</organism>
<evidence type="ECO:0000259" key="2">
    <source>
        <dbReference type="PROSITE" id="PS50234"/>
    </source>
</evidence>
<proteinExistence type="predicted"/>
<dbReference type="Pfam" id="PF13519">
    <property type="entry name" value="VWA_2"/>
    <property type="match status" value="1"/>
</dbReference>
<dbReference type="SUPFAM" id="SSF53300">
    <property type="entry name" value="vWA-like"/>
    <property type="match status" value="1"/>
</dbReference>